<protein>
    <recommendedName>
        <fullName evidence="4">Elongation factor Ts, mitochondrial</fullName>
        <shortName evidence="4">EF-Ts</shortName>
        <shortName evidence="4">EF-TsMt</shortName>
    </recommendedName>
</protein>
<dbReference type="HAMAP" id="MF_00050">
    <property type="entry name" value="EF_Ts"/>
    <property type="match status" value="1"/>
</dbReference>
<evidence type="ECO:0000256" key="2">
    <source>
        <dbReference type="ARBA" id="ARBA00022768"/>
    </source>
</evidence>
<name>A0A9W4SUB2_9GLOM</name>
<evidence type="ECO:0000313" key="7">
    <source>
        <dbReference type="Proteomes" id="UP001153678"/>
    </source>
</evidence>
<keyword evidence="3 4" id="KW-0648">Protein biosynthesis</keyword>
<dbReference type="CDD" id="cd14275">
    <property type="entry name" value="UBA_EF-Ts"/>
    <property type="match status" value="1"/>
</dbReference>
<dbReference type="SUPFAM" id="SSF54713">
    <property type="entry name" value="Elongation factor Ts (EF-Ts), dimerisation domain"/>
    <property type="match status" value="2"/>
</dbReference>
<comment type="subcellular location">
    <subcellularLocation>
        <location evidence="4">Mitochondrion</location>
    </subcellularLocation>
</comment>
<evidence type="ECO:0000259" key="5">
    <source>
        <dbReference type="Pfam" id="PF00889"/>
    </source>
</evidence>
<keyword evidence="2 4" id="KW-0251">Elongation factor</keyword>
<dbReference type="InterPro" id="IPR018101">
    <property type="entry name" value="Transl_elong_Ts_CS"/>
</dbReference>
<keyword evidence="4" id="KW-0496">Mitochondrion</keyword>
<evidence type="ECO:0000256" key="4">
    <source>
        <dbReference type="HAMAP-Rule" id="MF_03135"/>
    </source>
</evidence>
<organism evidence="6 7">
    <name type="scientific">Funneliformis geosporum</name>
    <dbReference type="NCBI Taxonomy" id="1117311"/>
    <lineage>
        <taxon>Eukaryota</taxon>
        <taxon>Fungi</taxon>
        <taxon>Fungi incertae sedis</taxon>
        <taxon>Mucoromycota</taxon>
        <taxon>Glomeromycotina</taxon>
        <taxon>Glomeromycetes</taxon>
        <taxon>Glomerales</taxon>
        <taxon>Glomeraceae</taxon>
        <taxon>Funneliformis</taxon>
    </lineage>
</organism>
<evidence type="ECO:0000313" key="6">
    <source>
        <dbReference type="EMBL" id="CAI2181837.1"/>
    </source>
</evidence>
<reference evidence="6" key="1">
    <citation type="submission" date="2022-08" db="EMBL/GenBank/DDBJ databases">
        <authorList>
            <person name="Kallberg Y."/>
            <person name="Tangrot J."/>
            <person name="Rosling A."/>
        </authorList>
    </citation>
    <scope>NUCLEOTIDE SEQUENCE</scope>
    <source>
        <strain evidence="6">Wild A</strain>
    </source>
</reference>
<dbReference type="InterPro" id="IPR014039">
    <property type="entry name" value="Transl_elong_EFTs/EF1B_dimer"/>
</dbReference>
<dbReference type="EMBL" id="CAMKVN010002611">
    <property type="protein sequence ID" value="CAI2181837.1"/>
    <property type="molecule type" value="Genomic_DNA"/>
</dbReference>
<dbReference type="OrthoDB" id="277235at2759"/>
<dbReference type="InterPro" id="IPR036402">
    <property type="entry name" value="EF-Ts_dimer_sf"/>
</dbReference>
<dbReference type="PANTHER" id="PTHR11741:SF0">
    <property type="entry name" value="ELONGATION FACTOR TS, MITOCHONDRIAL"/>
    <property type="match status" value="1"/>
</dbReference>
<evidence type="ECO:0000256" key="1">
    <source>
        <dbReference type="ARBA" id="ARBA00005532"/>
    </source>
</evidence>
<accession>A0A9W4SUB2</accession>
<dbReference type="AlphaFoldDB" id="A0A9W4SUB2"/>
<comment type="function">
    <text evidence="4">Associates with the EF-Tu.GDP complex and induces the exchange of GDP to GTP. It remains bound to the aminoacyl-tRNA.EF-Tu.GTP complex up to the GTP hydrolysis stage on the ribosome.</text>
</comment>
<dbReference type="Gene3D" id="3.30.479.20">
    <property type="entry name" value="Elongation factor Ts, dimerisation domain"/>
    <property type="match status" value="2"/>
</dbReference>
<dbReference type="Proteomes" id="UP001153678">
    <property type="component" value="Unassembled WGS sequence"/>
</dbReference>
<dbReference type="InterPro" id="IPR009060">
    <property type="entry name" value="UBA-like_sf"/>
</dbReference>
<dbReference type="SUPFAM" id="SSF46934">
    <property type="entry name" value="UBA-like"/>
    <property type="match status" value="1"/>
</dbReference>
<dbReference type="GO" id="GO:0070125">
    <property type="term" value="P:mitochondrial translational elongation"/>
    <property type="evidence" value="ECO:0007669"/>
    <property type="project" value="TreeGrafter"/>
</dbReference>
<comment type="similarity">
    <text evidence="1 4">Belongs to the EF-Ts family.</text>
</comment>
<keyword evidence="7" id="KW-1185">Reference proteome</keyword>
<sequence>MFRATQKFTPSYLPLYRLHSPSTAYYSTIKPNLKLLQQLRQETQVNISKAKEALLKHNNDYDTALSWILEDAKTSGFAKAEKLKGRIAKEGLVGVALTKGFEGRTEAKGTGMGDTRGAIVEVNCETDFVSRNTLFQQFVTQVASTSLLLSSDATSISSSSSNNSSFIHSIPLPLLQSSPLYPHPSLITSSSTNLPLATVQESMMELVGKLGENISLRRADAVVLPDMNENSNVINDKDFILTGGYVHGGDLFTGKIGGLVVVKLSSKTTKQGSSFTHPSEQINKLLRNLARQIVGFNPQYISENNVEAIQYGISKDDYIKENVLLSQDFIIGGGSVRDVLEKAEKEFGNTVEIIDFRRWEYGEGIKKSAFKI</sequence>
<comment type="caution">
    <text evidence="6">The sequence shown here is derived from an EMBL/GenBank/DDBJ whole genome shotgun (WGS) entry which is preliminary data.</text>
</comment>
<dbReference type="PROSITE" id="PS01127">
    <property type="entry name" value="EF_TS_2"/>
    <property type="match status" value="1"/>
</dbReference>
<feature type="domain" description="Translation elongation factor EFTs/EF1B dimerisation" evidence="5">
    <location>
        <begin position="117"/>
        <end position="308"/>
    </location>
</feature>
<dbReference type="Pfam" id="PF00889">
    <property type="entry name" value="EF_TS"/>
    <property type="match status" value="1"/>
</dbReference>
<dbReference type="GO" id="GO:0005739">
    <property type="term" value="C:mitochondrion"/>
    <property type="evidence" value="ECO:0007669"/>
    <property type="project" value="UniProtKB-SubCell"/>
</dbReference>
<gene>
    <name evidence="4" type="primary">TSF1</name>
    <name evidence="6" type="ORF">FWILDA_LOCUS10283</name>
</gene>
<dbReference type="Gene3D" id="1.10.8.10">
    <property type="entry name" value="DNA helicase RuvA subunit, C-terminal domain"/>
    <property type="match status" value="1"/>
</dbReference>
<dbReference type="InterPro" id="IPR001816">
    <property type="entry name" value="Transl_elong_EFTs/EF1B"/>
</dbReference>
<evidence type="ECO:0000256" key="3">
    <source>
        <dbReference type="ARBA" id="ARBA00022917"/>
    </source>
</evidence>
<proteinExistence type="inferred from homology"/>
<dbReference type="PANTHER" id="PTHR11741">
    <property type="entry name" value="ELONGATION FACTOR TS"/>
    <property type="match status" value="1"/>
</dbReference>
<dbReference type="GO" id="GO:0003746">
    <property type="term" value="F:translation elongation factor activity"/>
    <property type="evidence" value="ECO:0007669"/>
    <property type="project" value="UniProtKB-UniRule"/>
</dbReference>